<protein>
    <submittedName>
        <fullName evidence="9">NAD(P)/FAD-dependent oxidoreductase</fullName>
        <ecNumber evidence="9">1.-.-.-</ecNumber>
    </submittedName>
</protein>
<dbReference type="Pfam" id="PF22578">
    <property type="entry name" value="GGR_cat"/>
    <property type="match status" value="1"/>
</dbReference>
<dbReference type="InterPro" id="IPR050407">
    <property type="entry name" value="Geranylgeranyl_reductase"/>
</dbReference>
<keyword evidence="6" id="KW-1208">Phospholipid metabolism</keyword>
<dbReference type="PRINTS" id="PR00420">
    <property type="entry name" value="RNGMNOXGNASE"/>
</dbReference>
<dbReference type="GO" id="GO:0016491">
    <property type="term" value="F:oxidoreductase activity"/>
    <property type="evidence" value="ECO:0007669"/>
    <property type="project" value="UniProtKB-KW"/>
</dbReference>
<evidence type="ECO:0000256" key="2">
    <source>
        <dbReference type="ARBA" id="ARBA00022630"/>
    </source>
</evidence>
<name>A0ABV0EF87_9BURK</name>
<dbReference type="Gene3D" id="3.50.50.60">
    <property type="entry name" value="FAD/NAD(P)-binding domain"/>
    <property type="match status" value="1"/>
</dbReference>
<keyword evidence="2" id="KW-0285">Flavoprotein</keyword>
<evidence type="ECO:0000259" key="7">
    <source>
        <dbReference type="Pfam" id="PF01494"/>
    </source>
</evidence>
<evidence type="ECO:0000313" key="9">
    <source>
        <dbReference type="EMBL" id="MEO1767325.1"/>
    </source>
</evidence>
<accession>A0ABV0EF87</accession>
<dbReference type="InterPro" id="IPR054715">
    <property type="entry name" value="GGR_cat"/>
</dbReference>
<dbReference type="InterPro" id="IPR011777">
    <property type="entry name" value="Geranylgeranyl_Rdtase_fam"/>
</dbReference>
<keyword evidence="10" id="KW-1185">Reference proteome</keyword>
<keyword evidence="5" id="KW-0594">Phospholipid biosynthesis</keyword>
<feature type="domain" description="FAD-binding" evidence="7">
    <location>
        <begin position="6"/>
        <end position="159"/>
    </location>
</feature>
<reference evidence="9 10" key="1">
    <citation type="submission" date="2024-02" db="EMBL/GenBank/DDBJ databases">
        <title>New thermophilic sulfur-oxidizing bacteria from a hot springs of the Uzon caldera (Kamchatka, Russia).</title>
        <authorList>
            <person name="Dukat A.M."/>
            <person name="Elcheninov A.G."/>
            <person name="Frolov E.N."/>
        </authorList>
    </citation>
    <scope>NUCLEOTIDE SEQUENCE [LARGE SCALE GENOMIC DNA]</scope>
    <source>
        <strain evidence="9 10">AK1</strain>
    </source>
</reference>
<evidence type="ECO:0000256" key="1">
    <source>
        <dbReference type="ARBA" id="ARBA00022516"/>
    </source>
</evidence>
<dbReference type="InterPro" id="IPR002938">
    <property type="entry name" value="FAD-bd"/>
</dbReference>
<evidence type="ECO:0000313" key="10">
    <source>
        <dbReference type="Proteomes" id="UP001482231"/>
    </source>
</evidence>
<keyword evidence="1" id="KW-0444">Lipid biosynthesis</keyword>
<dbReference type="PANTHER" id="PTHR42685:SF18">
    <property type="entry name" value="DIGERANYLGERANYLGLYCEROPHOSPHOLIPID REDUCTASE"/>
    <property type="match status" value="1"/>
</dbReference>
<proteinExistence type="predicted"/>
<evidence type="ECO:0000256" key="6">
    <source>
        <dbReference type="ARBA" id="ARBA00023264"/>
    </source>
</evidence>
<comment type="caution">
    <text evidence="9">The sequence shown here is derived from an EMBL/GenBank/DDBJ whole genome shotgun (WGS) entry which is preliminary data.</text>
</comment>
<dbReference type="Proteomes" id="UP001482231">
    <property type="component" value="Unassembled WGS sequence"/>
</dbReference>
<evidence type="ECO:0000256" key="4">
    <source>
        <dbReference type="ARBA" id="ARBA00023098"/>
    </source>
</evidence>
<evidence type="ECO:0000259" key="8">
    <source>
        <dbReference type="Pfam" id="PF22578"/>
    </source>
</evidence>
<evidence type="ECO:0000256" key="5">
    <source>
        <dbReference type="ARBA" id="ARBA00023209"/>
    </source>
</evidence>
<keyword evidence="4" id="KW-0443">Lipid metabolism</keyword>
<dbReference type="RefSeq" id="WP_347308435.1">
    <property type="nucleotide sequence ID" value="NZ_JBAJEX010000006.1"/>
</dbReference>
<dbReference type="NCBIfam" id="TIGR02032">
    <property type="entry name" value="GG-red-SF"/>
    <property type="match status" value="1"/>
</dbReference>
<keyword evidence="3 9" id="KW-0560">Oxidoreductase</keyword>
<sequence>MNPAAVDVLVVGCGPAGASAAAAAASRGLSVLIVERRRQVGQPVQCAEFVPLPLAGLAQSTQAVRQPIRGMNTCLPSGSWVYADLPGLMIDRAVFDQALAARAVAAGAQLSTGTVLAALDAASHGAIVEDGGGARTIVYRLLIAADGPHSAVARLLGLPPLASLLTRQYTVPLSASWPDTDVWLSDAYPGGYAWLFPRGRRAHVGVGLTGSARQMKGVLDALHDSLVKAGRVASTVLRRTGGAIPVAGLRPRLAVGRVLFAGDAAGLTHPVTGAGIAAAVASGEYAGQAAAAWLAGRSRALEAYEAELRDVFGASLARAVARRQALWQATRRTDAEFRRAWAAFPEYFQAPWASHAAPQGVAFAS</sequence>
<dbReference type="EMBL" id="JBAJEX010000006">
    <property type="protein sequence ID" value="MEO1767325.1"/>
    <property type="molecule type" value="Genomic_DNA"/>
</dbReference>
<dbReference type="Pfam" id="PF01494">
    <property type="entry name" value="FAD_binding_3"/>
    <property type="match status" value="1"/>
</dbReference>
<gene>
    <name evidence="9" type="ORF">V6E02_08885</name>
</gene>
<dbReference type="EC" id="1.-.-.-" evidence="9"/>
<dbReference type="Pfam" id="PF05834">
    <property type="entry name" value="Lycopene_cycl"/>
    <property type="match status" value="1"/>
</dbReference>
<dbReference type="InterPro" id="IPR036188">
    <property type="entry name" value="FAD/NAD-bd_sf"/>
</dbReference>
<dbReference type="SUPFAM" id="SSF51905">
    <property type="entry name" value="FAD/NAD(P)-binding domain"/>
    <property type="match status" value="1"/>
</dbReference>
<feature type="domain" description="Digeranylgeranylglycerophospholipid reductase catalytic" evidence="8">
    <location>
        <begin position="181"/>
        <end position="224"/>
    </location>
</feature>
<dbReference type="PANTHER" id="PTHR42685">
    <property type="entry name" value="GERANYLGERANYL DIPHOSPHATE REDUCTASE"/>
    <property type="match status" value="1"/>
</dbReference>
<organism evidence="9 10">
    <name type="scientific">Thiobacter aerophilum</name>
    <dbReference type="NCBI Taxonomy" id="3121275"/>
    <lineage>
        <taxon>Bacteria</taxon>
        <taxon>Pseudomonadati</taxon>
        <taxon>Pseudomonadota</taxon>
        <taxon>Betaproteobacteria</taxon>
        <taxon>Burkholderiales</taxon>
        <taxon>Thiobacteraceae</taxon>
        <taxon>Thiobacter</taxon>
    </lineage>
</organism>
<evidence type="ECO:0000256" key="3">
    <source>
        <dbReference type="ARBA" id="ARBA00023002"/>
    </source>
</evidence>